<feature type="chain" id="PRO_5016455638" evidence="5">
    <location>
        <begin position="29"/>
        <end position="308"/>
    </location>
</feature>
<evidence type="ECO:0000256" key="1">
    <source>
        <dbReference type="ARBA" id="ARBA00011028"/>
    </source>
</evidence>
<gene>
    <name evidence="6" type="ORF">LY28_01802</name>
</gene>
<dbReference type="SUPFAM" id="SSF53807">
    <property type="entry name" value="Helical backbone' metal receptor"/>
    <property type="match status" value="1"/>
</dbReference>
<dbReference type="PROSITE" id="PS51257">
    <property type="entry name" value="PROKAR_LIPOPROTEIN"/>
    <property type="match status" value="1"/>
</dbReference>
<comment type="caution">
    <text evidence="6">The sequence shown here is derived from an EMBL/GenBank/DDBJ whole genome shotgun (WGS) entry which is preliminary data.</text>
</comment>
<evidence type="ECO:0000313" key="6">
    <source>
        <dbReference type="EMBL" id="PYG87782.1"/>
    </source>
</evidence>
<proteinExistence type="inferred from homology"/>
<accession>A0A318XM52</accession>
<keyword evidence="3 5" id="KW-0732">Signal</keyword>
<dbReference type="Pfam" id="PF01297">
    <property type="entry name" value="ZnuA"/>
    <property type="match status" value="1"/>
</dbReference>
<dbReference type="RefSeq" id="WP_110461842.1">
    <property type="nucleotide sequence ID" value="NZ_QKMR01000009.1"/>
</dbReference>
<dbReference type="PRINTS" id="PR00691">
    <property type="entry name" value="ADHESINB"/>
</dbReference>
<keyword evidence="2" id="KW-0813">Transport</keyword>
<keyword evidence="4" id="KW-0175">Coiled coil</keyword>
<evidence type="ECO:0000256" key="4">
    <source>
        <dbReference type="SAM" id="Coils"/>
    </source>
</evidence>
<evidence type="ECO:0000256" key="3">
    <source>
        <dbReference type="ARBA" id="ARBA00022729"/>
    </source>
</evidence>
<organism evidence="6 7">
    <name type="scientific">Ruminiclostridium sufflavum DSM 19573</name>
    <dbReference type="NCBI Taxonomy" id="1121337"/>
    <lineage>
        <taxon>Bacteria</taxon>
        <taxon>Bacillati</taxon>
        <taxon>Bacillota</taxon>
        <taxon>Clostridia</taxon>
        <taxon>Eubacteriales</taxon>
        <taxon>Oscillospiraceae</taxon>
        <taxon>Ruminiclostridium</taxon>
    </lineage>
</organism>
<dbReference type="GO" id="GO:0046872">
    <property type="term" value="F:metal ion binding"/>
    <property type="evidence" value="ECO:0007669"/>
    <property type="project" value="InterPro"/>
</dbReference>
<dbReference type="Gene3D" id="3.40.50.1980">
    <property type="entry name" value="Nitrogenase molybdenum iron protein domain"/>
    <property type="match status" value="2"/>
</dbReference>
<keyword evidence="7" id="KW-1185">Reference proteome</keyword>
<dbReference type="EMBL" id="QKMR01000009">
    <property type="protein sequence ID" value="PYG87782.1"/>
    <property type="molecule type" value="Genomic_DNA"/>
</dbReference>
<feature type="signal peptide" evidence="5">
    <location>
        <begin position="1"/>
        <end position="28"/>
    </location>
</feature>
<reference evidence="6 7" key="1">
    <citation type="submission" date="2018-06" db="EMBL/GenBank/DDBJ databases">
        <title>Genomic Encyclopedia of Type Strains, Phase I: the one thousand microbial genomes (KMG-I) project.</title>
        <authorList>
            <person name="Kyrpides N."/>
        </authorList>
    </citation>
    <scope>NUCLEOTIDE SEQUENCE [LARGE SCALE GENOMIC DNA]</scope>
    <source>
        <strain evidence="6 7">DSM 19573</strain>
    </source>
</reference>
<name>A0A318XM52_9FIRM</name>
<protein>
    <submittedName>
        <fullName evidence="6">Zinc transport system substrate-binding protein</fullName>
    </submittedName>
</protein>
<dbReference type="GO" id="GO:0007155">
    <property type="term" value="P:cell adhesion"/>
    <property type="evidence" value="ECO:0007669"/>
    <property type="project" value="InterPro"/>
</dbReference>
<dbReference type="InterPro" id="IPR050492">
    <property type="entry name" value="Bact_metal-bind_prot9"/>
</dbReference>
<feature type="coiled-coil region" evidence="4">
    <location>
        <begin position="170"/>
        <end position="197"/>
    </location>
</feature>
<evidence type="ECO:0000256" key="2">
    <source>
        <dbReference type="ARBA" id="ARBA00022448"/>
    </source>
</evidence>
<evidence type="ECO:0000256" key="5">
    <source>
        <dbReference type="SAM" id="SignalP"/>
    </source>
</evidence>
<comment type="similarity">
    <text evidence="1">Belongs to the bacterial solute-binding protein 9 family.</text>
</comment>
<evidence type="ECO:0000313" key="7">
    <source>
        <dbReference type="Proteomes" id="UP000248132"/>
    </source>
</evidence>
<dbReference type="InterPro" id="IPR006129">
    <property type="entry name" value="AdhesinB"/>
</dbReference>
<dbReference type="InterPro" id="IPR006127">
    <property type="entry name" value="ZnuA-like"/>
</dbReference>
<dbReference type="PANTHER" id="PTHR42953:SF3">
    <property type="entry name" value="HIGH-AFFINITY ZINC UPTAKE SYSTEM PROTEIN ZNUA"/>
    <property type="match status" value="1"/>
</dbReference>
<dbReference type="GO" id="GO:0030001">
    <property type="term" value="P:metal ion transport"/>
    <property type="evidence" value="ECO:0007669"/>
    <property type="project" value="InterPro"/>
</dbReference>
<dbReference type="Proteomes" id="UP000248132">
    <property type="component" value="Unassembled WGS sequence"/>
</dbReference>
<dbReference type="AlphaFoldDB" id="A0A318XM52"/>
<dbReference type="OrthoDB" id="9810636at2"/>
<dbReference type="PANTHER" id="PTHR42953">
    <property type="entry name" value="HIGH-AFFINITY ZINC UPTAKE SYSTEM PROTEIN ZNUA-RELATED"/>
    <property type="match status" value="1"/>
</dbReference>
<sequence length="308" mass="33906">MKVKTLRIISIFILCVFVLSGCTSNTPADNSSAGTGEKSSTTIVTSFYPLYIFTKNVAKGIQDVKVVNMTEPQTGCLHDYQLIPADMKTLEGADAFVINGAGMEAFMDKVLEQQEDLKVIEASKGIKLLKDENGEENAHVWVSISGAIQEVKNIAEGLAQADTKNAGAYKENAEAYVKLLEAQREKMHKELDTFKKKDIVTFHEAFPYFAEEFGLNIVSVIEREPGTDPSAGEIADLIETIKKTDCKVLFAEPQYSQKAAESIAKQTGAKVYLLDPVVTGEKDAPEDSYIKAMDENLKVLTEAFRQNQ</sequence>